<dbReference type="InterPro" id="IPR038071">
    <property type="entry name" value="UROD/MetE-like_sf"/>
</dbReference>
<dbReference type="SUPFAM" id="SSF51726">
    <property type="entry name" value="UROD/MetE-like"/>
    <property type="match status" value="1"/>
</dbReference>
<dbReference type="EMBL" id="CAAALY010031723">
    <property type="protein sequence ID" value="VEL17243.1"/>
    <property type="molecule type" value="Genomic_DNA"/>
</dbReference>
<dbReference type="OrthoDB" id="339900at2759"/>
<dbReference type="PROSITE" id="PS00907">
    <property type="entry name" value="UROD_2"/>
    <property type="match status" value="1"/>
</dbReference>
<organism evidence="3 4">
    <name type="scientific">Protopolystoma xenopodis</name>
    <dbReference type="NCBI Taxonomy" id="117903"/>
    <lineage>
        <taxon>Eukaryota</taxon>
        <taxon>Metazoa</taxon>
        <taxon>Spiralia</taxon>
        <taxon>Lophotrochozoa</taxon>
        <taxon>Platyhelminthes</taxon>
        <taxon>Monogenea</taxon>
        <taxon>Polyopisthocotylea</taxon>
        <taxon>Polystomatidea</taxon>
        <taxon>Polystomatidae</taxon>
        <taxon>Protopolystoma</taxon>
    </lineage>
</organism>
<reference evidence="3" key="1">
    <citation type="submission" date="2018-11" db="EMBL/GenBank/DDBJ databases">
        <authorList>
            <consortium name="Pathogen Informatics"/>
        </authorList>
    </citation>
    <scope>NUCLEOTIDE SEQUENCE</scope>
</reference>
<feature type="domain" description="Uroporphyrinogen decarboxylase (URO-D)" evidence="2">
    <location>
        <begin position="155"/>
        <end position="171"/>
    </location>
</feature>
<evidence type="ECO:0000259" key="2">
    <source>
        <dbReference type="PROSITE" id="PS00907"/>
    </source>
</evidence>
<dbReference type="Proteomes" id="UP000784294">
    <property type="component" value="Unassembled WGS sequence"/>
</dbReference>
<dbReference type="InterPro" id="IPR000257">
    <property type="entry name" value="Uroporphyrinogen_deCOase"/>
</dbReference>
<dbReference type="PANTHER" id="PTHR21091:SF169">
    <property type="entry name" value="UROPORPHYRINOGEN DECARBOXYLASE"/>
    <property type="match status" value="1"/>
</dbReference>
<comment type="caution">
    <text evidence="3">The sequence shown here is derived from an EMBL/GenBank/DDBJ whole genome shotgun (WGS) entry which is preliminary data.</text>
</comment>
<dbReference type="GO" id="GO:0006783">
    <property type="term" value="P:heme biosynthetic process"/>
    <property type="evidence" value="ECO:0007669"/>
    <property type="project" value="TreeGrafter"/>
</dbReference>
<keyword evidence="4" id="KW-1185">Reference proteome</keyword>
<evidence type="ECO:0000313" key="3">
    <source>
        <dbReference type="EMBL" id="VEL17243.1"/>
    </source>
</evidence>
<dbReference type="AlphaFoldDB" id="A0A448WPY3"/>
<dbReference type="PROSITE" id="PS00906">
    <property type="entry name" value="UROD_1"/>
    <property type="match status" value="1"/>
</dbReference>
<protein>
    <recommendedName>
        <fullName evidence="1 2">Uroporphyrinogen decarboxylase (URO-D) domain-containing protein</fullName>
    </recommendedName>
</protein>
<dbReference type="PANTHER" id="PTHR21091">
    <property type="entry name" value="METHYLTETRAHYDROFOLATE:HOMOCYSTEINE METHYLTRANSFERASE RELATED"/>
    <property type="match status" value="1"/>
</dbReference>
<evidence type="ECO:0000259" key="1">
    <source>
        <dbReference type="PROSITE" id="PS00906"/>
    </source>
</evidence>
<gene>
    <name evidence="3" type="ORF">PXEA_LOCUS10683</name>
</gene>
<dbReference type="GO" id="GO:0005829">
    <property type="term" value="C:cytosol"/>
    <property type="evidence" value="ECO:0007669"/>
    <property type="project" value="TreeGrafter"/>
</dbReference>
<dbReference type="GO" id="GO:0004853">
    <property type="term" value="F:uroporphyrinogen decarboxylase activity"/>
    <property type="evidence" value="ECO:0007669"/>
    <property type="project" value="InterPro"/>
</dbReference>
<dbReference type="Pfam" id="PF01208">
    <property type="entry name" value="URO-D"/>
    <property type="match status" value="1"/>
</dbReference>
<name>A0A448WPY3_9PLAT</name>
<accession>A0A448WPY3</accession>
<feature type="domain" description="Uroporphyrinogen decarboxylase (URO-D)" evidence="1">
    <location>
        <begin position="31"/>
        <end position="40"/>
    </location>
</feature>
<evidence type="ECO:0000313" key="4">
    <source>
        <dbReference type="Proteomes" id="UP000784294"/>
    </source>
</evidence>
<sequence>MSSHTLITSNSLPINDTLIRAAKGLPVDHVPVWIMRQAGRYLPEFREIRLEYDFFTICQSPELACEITLQPVNRFPVDAAIIFSDILVVPQVLGLQVDMVPGAGPRFPRPLSDPSDLCRLTYGIDDGLKAAEKLGYVYEAIKMVRRRLAGKVPLIGFAGGPWTLMSYMIEGSNMRYIKRQISGLNQLMECLQCQVPNVGTAIHSVGGIPIHS</sequence>
<proteinExistence type="predicted"/>
<dbReference type="Gene3D" id="3.20.20.210">
    <property type="match status" value="1"/>
</dbReference>